<evidence type="ECO:0000256" key="3">
    <source>
        <dbReference type="ARBA" id="ARBA00022777"/>
    </source>
</evidence>
<name>A0AB34K9G4_PRYPA</name>
<dbReference type="Gene3D" id="1.20.58.2240">
    <property type="match status" value="1"/>
</dbReference>
<dbReference type="PIRSF" id="PIRSF000538">
    <property type="entry name" value="GlpK"/>
    <property type="match status" value="1"/>
</dbReference>
<keyword evidence="3" id="KW-0418">Kinase</keyword>
<dbReference type="InterPro" id="IPR006003">
    <property type="entry name" value="FGGY_RbtK-like"/>
</dbReference>
<evidence type="ECO:0000313" key="6">
    <source>
        <dbReference type="EMBL" id="KAL1529119.1"/>
    </source>
</evidence>
<dbReference type="Gene3D" id="3.30.420.40">
    <property type="match status" value="1"/>
</dbReference>
<evidence type="ECO:0000259" key="5">
    <source>
        <dbReference type="Pfam" id="PF02782"/>
    </source>
</evidence>
<evidence type="ECO:0000259" key="4">
    <source>
        <dbReference type="Pfam" id="PF00370"/>
    </source>
</evidence>
<evidence type="ECO:0000256" key="2">
    <source>
        <dbReference type="ARBA" id="ARBA00022679"/>
    </source>
</evidence>
<keyword evidence="7" id="KW-1185">Reference proteome</keyword>
<dbReference type="PANTHER" id="PTHR43435">
    <property type="entry name" value="RIBULOKINASE"/>
    <property type="match status" value="1"/>
</dbReference>
<dbReference type="AlphaFoldDB" id="A0AB34K9G4"/>
<dbReference type="InterPro" id="IPR018485">
    <property type="entry name" value="FGGY_C"/>
</dbReference>
<evidence type="ECO:0000256" key="1">
    <source>
        <dbReference type="ARBA" id="ARBA00009156"/>
    </source>
</evidence>
<protein>
    <recommendedName>
        <fullName evidence="8">Glycerol kinase</fullName>
    </recommendedName>
</protein>
<dbReference type="InterPro" id="IPR000577">
    <property type="entry name" value="Carb_kinase_FGGY"/>
</dbReference>
<dbReference type="PANTHER" id="PTHR43435:SF4">
    <property type="entry name" value="FGGY CARBOHYDRATE KINASE DOMAIN-CONTAINING PROTEIN"/>
    <property type="match status" value="1"/>
</dbReference>
<dbReference type="EMBL" id="JBGBPQ010000001">
    <property type="protein sequence ID" value="KAL1529119.1"/>
    <property type="molecule type" value="Genomic_DNA"/>
</dbReference>
<evidence type="ECO:0000313" key="7">
    <source>
        <dbReference type="Proteomes" id="UP001515480"/>
    </source>
</evidence>
<dbReference type="SUPFAM" id="SSF53067">
    <property type="entry name" value="Actin-like ATPase domain"/>
    <property type="match status" value="2"/>
</dbReference>
<dbReference type="Pfam" id="PF02782">
    <property type="entry name" value="FGGY_C"/>
    <property type="match status" value="1"/>
</dbReference>
<dbReference type="NCBIfam" id="TIGR01315">
    <property type="entry name" value="5C_CHO_kinase"/>
    <property type="match status" value="1"/>
</dbReference>
<dbReference type="GO" id="GO:0005737">
    <property type="term" value="C:cytoplasm"/>
    <property type="evidence" value="ECO:0007669"/>
    <property type="project" value="TreeGrafter"/>
</dbReference>
<dbReference type="InterPro" id="IPR018484">
    <property type="entry name" value="FGGY_N"/>
</dbReference>
<dbReference type="Proteomes" id="UP001515480">
    <property type="component" value="Unassembled WGS sequence"/>
</dbReference>
<comment type="caution">
    <text evidence="6">The sequence shown here is derived from an EMBL/GenBank/DDBJ whole genome shotgun (WGS) entry which is preliminary data.</text>
</comment>
<dbReference type="GO" id="GO:0019150">
    <property type="term" value="F:D-ribulokinase activity"/>
    <property type="evidence" value="ECO:0007669"/>
    <property type="project" value="TreeGrafter"/>
</dbReference>
<dbReference type="InterPro" id="IPR043129">
    <property type="entry name" value="ATPase_NBD"/>
</dbReference>
<dbReference type="Pfam" id="PF00370">
    <property type="entry name" value="FGGY_N"/>
    <property type="match status" value="1"/>
</dbReference>
<organism evidence="6 7">
    <name type="scientific">Prymnesium parvum</name>
    <name type="common">Toxic golden alga</name>
    <dbReference type="NCBI Taxonomy" id="97485"/>
    <lineage>
        <taxon>Eukaryota</taxon>
        <taxon>Haptista</taxon>
        <taxon>Haptophyta</taxon>
        <taxon>Prymnesiophyceae</taxon>
        <taxon>Prymnesiales</taxon>
        <taxon>Prymnesiaceae</taxon>
        <taxon>Prymnesium</taxon>
    </lineage>
</organism>
<sequence>MAAAADGRVVIGVDVGTGSVRAGVVDPSNGRLRHVHKHPIHTWTPLAEHFEQSSDEIWRAVAVCVRAAMAGAGVGADGVGAIAFDATCSLVCVGADGRAVGVDPTAAGAAERNVMLWADHRAVLQAAAINAGAHERLRTVGGTISPEMAMPKLLWLKEHMPSAFATVNAHGHFFELPDYLMYRASDRRSTVRSHCSLVCKWNYDPSTPSSAGLGWDRSFLTSIGFSEAELLPHTIGEAVRLAGEPVDGGVGPLAAAELGLLAGTPLAVGLIDAHAGGVGCLGAPLRAAPRLAARLALICGTSTCHMASSDAPCFARGVWGPYYAAMFDGLYLNEGGQSAAGALLDHLVRTHPAAGELGELPHDAVRRRLEQMARARGVPLPCLAADVHVTPDFLGNRSPLADPQMRGGVVGLPLSASLDDLALLYLAAVQSLAYQTKQIVRAMEEAGHTPFEAVVACGGLAKNSVYIQAHADALRLPIVFPKEEEAVLLGAAVLAAVAGGIHPSVPAAMAAMTAVGDELAPSTDALVQAYHERKYKVFLRMTDDQRAYRAMMNEST</sequence>
<comment type="similarity">
    <text evidence="1">Belongs to the FGGY kinase family.</text>
</comment>
<feature type="domain" description="Carbohydrate kinase FGGY C-terminal" evidence="5">
    <location>
        <begin position="295"/>
        <end position="498"/>
    </location>
</feature>
<proteinExistence type="inferred from homology"/>
<keyword evidence="2" id="KW-0808">Transferase</keyword>
<reference evidence="6 7" key="1">
    <citation type="journal article" date="2024" name="Science">
        <title>Giant polyketide synthase enzymes in the biosynthesis of giant marine polyether toxins.</title>
        <authorList>
            <person name="Fallon T.R."/>
            <person name="Shende V.V."/>
            <person name="Wierzbicki I.H."/>
            <person name="Pendleton A.L."/>
            <person name="Watervoot N.F."/>
            <person name="Auber R.P."/>
            <person name="Gonzalez D.J."/>
            <person name="Wisecaver J.H."/>
            <person name="Moore B.S."/>
        </authorList>
    </citation>
    <scope>NUCLEOTIDE SEQUENCE [LARGE SCALE GENOMIC DNA]</scope>
    <source>
        <strain evidence="6 7">12B1</strain>
    </source>
</reference>
<feature type="domain" description="Carbohydrate kinase FGGY N-terminal" evidence="4">
    <location>
        <begin position="10"/>
        <end position="279"/>
    </location>
</feature>
<dbReference type="GO" id="GO:0019321">
    <property type="term" value="P:pentose metabolic process"/>
    <property type="evidence" value="ECO:0007669"/>
    <property type="project" value="TreeGrafter"/>
</dbReference>
<gene>
    <name evidence="6" type="ORF">AB1Y20_000079</name>
</gene>
<accession>A0AB34K9G4</accession>
<evidence type="ECO:0008006" key="8">
    <source>
        <dbReference type="Google" id="ProtNLM"/>
    </source>
</evidence>
<dbReference type="CDD" id="cd07782">
    <property type="entry name" value="ASKHA_NBD_FGGY_D-RBK"/>
    <property type="match status" value="1"/>
</dbReference>